<dbReference type="EMBL" id="KN880557">
    <property type="protein sequence ID" value="KIY66350.1"/>
    <property type="molecule type" value="Genomic_DNA"/>
</dbReference>
<reference evidence="1 2" key="1">
    <citation type="journal article" date="2015" name="Fungal Genet. Biol.">
        <title>Evolution of novel wood decay mechanisms in Agaricales revealed by the genome sequences of Fistulina hepatica and Cylindrobasidium torrendii.</title>
        <authorList>
            <person name="Floudas D."/>
            <person name="Held B.W."/>
            <person name="Riley R."/>
            <person name="Nagy L.G."/>
            <person name="Koehler G."/>
            <person name="Ransdell A.S."/>
            <person name="Younus H."/>
            <person name="Chow J."/>
            <person name="Chiniquy J."/>
            <person name="Lipzen A."/>
            <person name="Tritt A."/>
            <person name="Sun H."/>
            <person name="Haridas S."/>
            <person name="LaButti K."/>
            <person name="Ohm R.A."/>
            <person name="Kues U."/>
            <person name="Blanchette R.A."/>
            <person name="Grigoriev I.V."/>
            <person name="Minto R.E."/>
            <person name="Hibbett D.S."/>
        </authorList>
    </citation>
    <scope>NUCLEOTIDE SEQUENCE [LARGE SCALE GENOMIC DNA]</scope>
    <source>
        <strain evidence="1 2">FP15055 ss-10</strain>
    </source>
</reference>
<name>A0A0D7B7Z4_9AGAR</name>
<gene>
    <name evidence="1" type="ORF">CYLTODRAFT_423505</name>
</gene>
<sequence length="68" mass="7709">MCRARGKRISGTRLSDNILRHGIFFEESFTIWTIRARAKDGRTRIEKTLLGTNRQTLTTSLGASVRGE</sequence>
<dbReference type="AlphaFoldDB" id="A0A0D7B7Z4"/>
<evidence type="ECO:0000313" key="2">
    <source>
        <dbReference type="Proteomes" id="UP000054007"/>
    </source>
</evidence>
<proteinExistence type="predicted"/>
<dbReference type="Proteomes" id="UP000054007">
    <property type="component" value="Unassembled WGS sequence"/>
</dbReference>
<organism evidence="1 2">
    <name type="scientific">Cylindrobasidium torrendii FP15055 ss-10</name>
    <dbReference type="NCBI Taxonomy" id="1314674"/>
    <lineage>
        <taxon>Eukaryota</taxon>
        <taxon>Fungi</taxon>
        <taxon>Dikarya</taxon>
        <taxon>Basidiomycota</taxon>
        <taxon>Agaricomycotina</taxon>
        <taxon>Agaricomycetes</taxon>
        <taxon>Agaricomycetidae</taxon>
        <taxon>Agaricales</taxon>
        <taxon>Marasmiineae</taxon>
        <taxon>Physalacriaceae</taxon>
        <taxon>Cylindrobasidium</taxon>
    </lineage>
</organism>
<evidence type="ECO:0000313" key="1">
    <source>
        <dbReference type="EMBL" id="KIY66350.1"/>
    </source>
</evidence>
<accession>A0A0D7B7Z4</accession>
<keyword evidence="2" id="KW-1185">Reference proteome</keyword>
<protein>
    <submittedName>
        <fullName evidence="1">Uncharacterized protein</fullName>
    </submittedName>
</protein>